<gene>
    <name evidence="2" type="ORF">SCOCK_670006</name>
</gene>
<feature type="region of interest" description="Disordered" evidence="1">
    <location>
        <begin position="1"/>
        <end position="33"/>
    </location>
</feature>
<reference evidence="2" key="1">
    <citation type="submission" date="2021-05" db="EMBL/GenBank/DDBJ databases">
        <authorList>
            <person name="Arsene-Ploetze F."/>
        </authorList>
    </citation>
    <scope>NUCLEOTIDE SEQUENCE</scope>
    <source>
        <strain evidence="2">DSM 42138</strain>
    </source>
</reference>
<dbReference type="Proteomes" id="UP001152519">
    <property type="component" value="Unassembled WGS sequence"/>
</dbReference>
<evidence type="ECO:0000313" key="2">
    <source>
        <dbReference type="EMBL" id="CAG6398227.1"/>
    </source>
</evidence>
<dbReference type="AlphaFoldDB" id="A0A9W4E2G7"/>
<name>A0A9W4E2G7_9ACTN</name>
<evidence type="ECO:0000313" key="3">
    <source>
        <dbReference type="Proteomes" id="UP001152519"/>
    </source>
</evidence>
<dbReference type="EMBL" id="CAJSLV010000100">
    <property type="protein sequence ID" value="CAG6398227.1"/>
    <property type="molecule type" value="Genomic_DNA"/>
</dbReference>
<organism evidence="2 3">
    <name type="scientific">Actinacidiphila cocklensis</name>
    <dbReference type="NCBI Taxonomy" id="887465"/>
    <lineage>
        <taxon>Bacteria</taxon>
        <taxon>Bacillati</taxon>
        <taxon>Actinomycetota</taxon>
        <taxon>Actinomycetes</taxon>
        <taxon>Kitasatosporales</taxon>
        <taxon>Streptomycetaceae</taxon>
        <taxon>Actinacidiphila</taxon>
    </lineage>
</organism>
<proteinExistence type="predicted"/>
<evidence type="ECO:0000256" key="1">
    <source>
        <dbReference type="SAM" id="MobiDB-lite"/>
    </source>
</evidence>
<feature type="compositionally biased region" description="Basic and acidic residues" evidence="1">
    <location>
        <begin position="1"/>
        <end position="14"/>
    </location>
</feature>
<keyword evidence="3" id="KW-1185">Reference proteome</keyword>
<protein>
    <submittedName>
        <fullName evidence="2">Uncharacterized protein</fullName>
    </submittedName>
</protein>
<sequence>MRRRSVGDRGDRSGGLRRPGRFRGRGGGQRIGGGTCRRCRQVRLLPAIDALRTQACLAVPVVNHWQLLFPTYLMRP</sequence>
<accession>A0A9W4E2G7</accession>
<comment type="caution">
    <text evidence="2">The sequence shown here is derived from an EMBL/GenBank/DDBJ whole genome shotgun (WGS) entry which is preliminary data.</text>
</comment>